<keyword evidence="5 15" id="KW-0812">Transmembrane</keyword>
<evidence type="ECO:0000256" key="5">
    <source>
        <dbReference type="ARBA" id="ARBA00022692"/>
    </source>
</evidence>
<comment type="function">
    <text evidence="10 13">Catalyzes cyclization of the linear tetrapyrrole, hydroxymethylbilane, to the macrocyclic uroporphyrinogen III.</text>
</comment>
<dbReference type="GO" id="GO:0006780">
    <property type="term" value="P:uroporphyrinogen III biosynthetic process"/>
    <property type="evidence" value="ECO:0007669"/>
    <property type="project" value="UniProtKB-UniRule"/>
</dbReference>
<dbReference type="EC" id="4.2.1.75" evidence="4 13"/>
<dbReference type="PATRIC" id="fig|1207063.3.peg.1381"/>
<keyword evidence="8 13" id="KW-0456">Lyase</keyword>
<evidence type="ECO:0000256" key="2">
    <source>
        <dbReference type="ARBA" id="ARBA00004772"/>
    </source>
</evidence>
<keyword evidence="18" id="KW-1185">Reference proteome</keyword>
<evidence type="ECO:0000256" key="9">
    <source>
        <dbReference type="ARBA" id="ARBA00023244"/>
    </source>
</evidence>
<comment type="subcellular location">
    <subcellularLocation>
        <location evidence="1">Membrane</location>
    </subcellularLocation>
</comment>
<dbReference type="EMBL" id="AMRL01000006">
    <property type="protein sequence ID" value="EKE76897.1"/>
    <property type="molecule type" value="Genomic_DNA"/>
</dbReference>
<dbReference type="Gene3D" id="3.40.50.10090">
    <property type="match status" value="2"/>
</dbReference>
<dbReference type="PANTHER" id="PTHR38042">
    <property type="entry name" value="UROPORPHYRINOGEN-III SYNTHASE, CHLOROPLASTIC"/>
    <property type="match status" value="1"/>
</dbReference>
<dbReference type="eggNOG" id="COG1587">
    <property type="taxonomic scope" value="Bacteria"/>
</dbReference>
<keyword evidence="7 15" id="KW-0472">Membrane</keyword>
<evidence type="ECO:0000256" key="7">
    <source>
        <dbReference type="ARBA" id="ARBA00023136"/>
    </source>
</evidence>
<dbReference type="PANTHER" id="PTHR38042:SF1">
    <property type="entry name" value="UROPORPHYRINOGEN-III SYNTHASE, CHLOROPLASTIC"/>
    <property type="match status" value="1"/>
</dbReference>
<sequence length="699" mass="72794">MRVLLTRPEPESAALAERLKQDGIDSVTAPLLEIVPRDPGPLPVPIEDVQALLVTSANAAARLPSVTGRRDLRVLCVGEATAEAVRVQGFAAVDSADGAIEELTALALGTLDPKAGPVLHLAGETVAGDLAGMLRLAGFEAHRLVVYEARPAEALAPRALAELKRGRLDAVLFFSPRTAETFVRLVNAAGLAEKLGDVVAVAISDKAADACRTLPWRDIIVAASPDLPGMLAALAQMEKATKIEKAQAKPVDGSMSEQDKNQKDKAAPKPESAKADAAKPAEPKASPAGAAGAKPEEKKPDPQKPGSPSAAASSPATKPRRSRAKLYAYGVLTIAMLGVVAFGTLPLWRPAVQPYLSQIGIILPDLTPATAEDGRLASLADRVATLENAPRPDAGAAPDALNALRQALEARITQVEDRQNALSEEIRLVREMLAGEGNGNAVALPSQPSPEIIERLTKLEAEARALTDAQAGLDVEALRGRVSALETRQAEMPRTDPQEVSRLREDLGALKQSLSEIQAGAGQREALVLAAAQLAGPLQQGLPYEIELAALQRTADADPLVAEIAAQLKPRAGGGVPTLATLRQRFPDVAGAAVRAARVGESDSVVGQTLNRIAGLVSLRRIGSVEGETPEARIARAEAAVSAGDLAAAVTELDGLPADAAAAVADWRADAEARLAADRALTRLRDHLLAGLAQPAAKP</sequence>
<dbReference type="AlphaFoldDB" id="K2JQT6"/>
<comment type="catalytic activity">
    <reaction evidence="12 13">
        <text>hydroxymethylbilane = uroporphyrinogen III + H2O</text>
        <dbReference type="Rhea" id="RHEA:18965"/>
        <dbReference type="ChEBI" id="CHEBI:15377"/>
        <dbReference type="ChEBI" id="CHEBI:57308"/>
        <dbReference type="ChEBI" id="CHEBI:57845"/>
        <dbReference type="EC" id="4.2.1.75"/>
    </reaction>
</comment>
<evidence type="ECO:0000256" key="14">
    <source>
        <dbReference type="SAM" id="MobiDB-lite"/>
    </source>
</evidence>
<evidence type="ECO:0000256" key="6">
    <source>
        <dbReference type="ARBA" id="ARBA00022989"/>
    </source>
</evidence>
<dbReference type="CDD" id="cd06578">
    <property type="entry name" value="HemD"/>
    <property type="match status" value="1"/>
</dbReference>
<comment type="pathway">
    <text evidence="2 13">Porphyrin-containing compound metabolism; protoporphyrin-IX biosynthesis; coproporphyrinogen-III from 5-aminolevulinate: step 3/4.</text>
</comment>
<dbReference type="GO" id="GO:0006782">
    <property type="term" value="P:protoporphyrinogen IX biosynthetic process"/>
    <property type="evidence" value="ECO:0007669"/>
    <property type="project" value="UniProtKB-UniRule"/>
</dbReference>
<feature type="compositionally biased region" description="Low complexity" evidence="14">
    <location>
        <begin position="307"/>
        <end position="317"/>
    </location>
</feature>
<dbReference type="GO" id="GO:0016020">
    <property type="term" value="C:membrane"/>
    <property type="evidence" value="ECO:0007669"/>
    <property type="project" value="UniProtKB-SubCell"/>
</dbReference>
<evidence type="ECO:0000256" key="12">
    <source>
        <dbReference type="ARBA" id="ARBA00048617"/>
    </source>
</evidence>
<reference evidence="17 18" key="1">
    <citation type="journal article" date="2012" name="J. Bacteriol.">
        <title>Genome Sequence of Oceanibaculum indicum Type Strain P24.</title>
        <authorList>
            <person name="Lai Q."/>
            <person name="Shao Z."/>
        </authorList>
    </citation>
    <scope>NUCLEOTIDE SEQUENCE [LARGE SCALE GENOMIC DNA]</scope>
    <source>
        <strain evidence="17 18">P24</strain>
    </source>
</reference>
<keyword evidence="9 13" id="KW-0627">Porphyrin biosynthesis</keyword>
<evidence type="ECO:0000313" key="18">
    <source>
        <dbReference type="Proteomes" id="UP000006746"/>
    </source>
</evidence>
<evidence type="ECO:0000256" key="3">
    <source>
        <dbReference type="ARBA" id="ARBA00008133"/>
    </source>
</evidence>
<dbReference type="Proteomes" id="UP000006746">
    <property type="component" value="Unassembled WGS sequence"/>
</dbReference>
<feature type="region of interest" description="Disordered" evidence="14">
    <location>
        <begin position="244"/>
        <end position="319"/>
    </location>
</feature>
<dbReference type="SUPFAM" id="SSF69618">
    <property type="entry name" value="HemD-like"/>
    <property type="match status" value="1"/>
</dbReference>
<comment type="similarity">
    <text evidence="3 13">Belongs to the uroporphyrinogen-III synthase family.</text>
</comment>
<dbReference type="Pfam" id="PF02602">
    <property type="entry name" value="HEM4"/>
    <property type="match status" value="1"/>
</dbReference>
<dbReference type="InterPro" id="IPR003754">
    <property type="entry name" value="4pyrrol_synth_uPrphyn_synth"/>
</dbReference>
<feature type="transmembrane region" description="Helical" evidence="15">
    <location>
        <begin position="326"/>
        <end position="348"/>
    </location>
</feature>
<comment type="caution">
    <text evidence="17">The sequence shown here is derived from an EMBL/GenBank/DDBJ whole genome shotgun (WGS) entry which is preliminary data.</text>
</comment>
<proteinExistence type="inferred from homology"/>
<evidence type="ECO:0000256" key="11">
    <source>
        <dbReference type="ARBA" id="ARBA00040167"/>
    </source>
</evidence>
<protein>
    <recommendedName>
        <fullName evidence="11 13">Uroporphyrinogen-III synthase</fullName>
        <ecNumber evidence="4 13">4.2.1.75</ecNumber>
    </recommendedName>
</protein>
<accession>K2JQT6</accession>
<name>K2JQT6_9PROT</name>
<feature type="compositionally biased region" description="Low complexity" evidence="14">
    <location>
        <begin position="283"/>
        <end position="293"/>
    </location>
</feature>
<organism evidence="17 18">
    <name type="scientific">Oceanibaculum indicum P24</name>
    <dbReference type="NCBI Taxonomy" id="1207063"/>
    <lineage>
        <taxon>Bacteria</taxon>
        <taxon>Pseudomonadati</taxon>
        <taxon>Pseudomonadota</taxon>
        <taxon>Alphaproteobacteria</taxon>
        <taxon>Rhodospirillales</taxon>
        <taxon>Oceanibaculaceae</taxon>
        <taxon>Oceanibaculum</taxon>
    </lineage>
</organism>
<feature type="domain" description="Tetrapyrrole biosynthesis uroporphyrinogen III synthase" evidence="16">
    <location>
        <begin position="14"/>
        <end position="231"/>
    </location>
</feature>
<evidence type="ECO:0000256" key="1">
    <source>
        <dbReference type="ARBA" id="ARBA00004370"/>
    </source>
</evidence>
<evidence type="ECO:0000256" key="8">
    <source>
        <dbReference type="ARBA" id="ARBA00023239"/>
    </source>
</evidence>
<evidence type="ECO:0000256" key="13">
    <source>
        <dbReference type="RuleBase" id="RU366031"/>
    </source>
</evidence>
<dbReference type="Pfam" id="PF09731">
    <property type="entry name" value="Mitofilin"/>
    <property type="match status" value="1"/>
</dbReference>
<dbReference type="eggNOG" id="COG4223">
    <property type="taxonomic scope" value="Bacteria"/>
</dbReference>
<dbReference type="InterPro" id="IPR036108">
    <property type="entry name" value="4pyrrol_syn_uPrphyn_synt_sf"/>
</dbReference>
<dbReference type="InterPro" id="IPR039793">
    <property type="entry name" value="UROS/Hem4"/>
</dbReference>
<dbReference type="InterPro" id="IPR019133">
    <property type="entry name" value="MIC60"/>
</dbReference>
<dbReference type="GO" id="GO:0004852">
    <property type="term" value="F:uroporphyrinogen-III synthase activity"/>
    <property type="evidence" value="ECO:0007669"/>
    <property type="project" value="UniProtKB-UniRule"/>
</dbReference>
<evidence type="ECO:0000259" key="16">
    <source>
        <dbReference type="Pfam" id="PF02602"/>
    </source>
</evidence>
<evidence type="ECO:0000313" key="17">
    <source>
        <dbReference type="EMBL" id="EKE76897.1"/>
    </source>
</evidence>
<keyword evidence="6 15" id="KW-1133">Transmembrane helix</keyword>
<dbReference type="UniPathway" id="UPA00251">
    <property type="reaction ID" value="UER00320"/>
</dbReference>
<evidence type="ECO:0000256" key="15">
    <source>
        <dbReference type="SAM" id="Phobius"/>
    </source>
</evidence>
<dbReference type="STRING" id="1207063.P24_06831"/>
<evidence type="ECO:0000256" key="4">
    <source>
        <dbReference type="ARBA" id="ARBA00013109"/>
    </source>
</evidence>
<feature type="compositionally biased region" description="Basic and acidic residues" evidence="14">
    <location>
        <begin position="257"/>
        <end position="282"/>
    </location>
</feature>
<gene>
    <name evidence="17" type="ORF">P24_06831</name>
</gene>
<evidence type="ECO:0000256" key="10">
    <source>
        <dbReference type="ARBA" id="ARBA00037589"/>
    </source>
</evidence>
<dbReference type="RefSeq" id="WP_008943977.1">
    <property type="nucleotide sequence ID" value="NZ_AMRL01000006.1"/>
</dbReference>